<evidence type="ECO:0000256" key="8">
    <source>
        <dbReference type="ARBA" id="ARBA00022771"/>
    </source>
</evidence>
<dbReference type="Pfam" id="PF13639">
    <property type="entry name" value="zf-RING_2"/>
    <property type="match status" value="1"/>
</dbReference>
<evidence type="ECO:0000256" key="15">
    <source>
        <dbReference type="SAM" id="Phobius"/>
    </source>
</evidence>
<dbReference type="EC" id="2.3.2.27" evidence="4"/>
<evidence type="ECO:0000256" key="6">
    <source>
        <dbReference type="ARBA" id="ARBA00022692"/>
    </source>
</evidence>
<dbReference type="AlphaFoldDB" id="A0A9E7FVU8"/>
<evidence type="ECO:0000256" key="7">
    <source>
        <dbReference type="ARBA" id="ARBA00022723"/>
    </source>
</evidence>
<evidence type="ECO:0000313" key="18">
    <source>
        <dbReference type="Proteomes" id="UP001055439"/>
    </source>
</evidence>
<dbReference type="InterPro" id="IPR013083">
    <property type="entry name" value="Znf_RING/FYVE/PHD"/>
</dbReference>
<dbReference type="SUPFAM" id="SSF57850">
    <property type="entry name" value="RING/U-box"/>
    <property type="match status" value="1"/>
</dbReference>
<evidence type="ECO:0000313" key="17">
    <source>
        <dbReference type="EMBL" id="URE03295.1"/>
    </source>
</evidence>
<evidence type="ECO:0000256" key="11">
    <source>
        <dbReference type="ARBA" id="ARBA00022989"/>
    </source>
</evidence>
<evidence type="ECO:0000256" key="14">
    <source>
        <dbReference type="SAM" id="MobiDB-lite"/>
    </source>
</evidence>
<dbReference type="Proteomes" id="UP001055439">
    <property type="component" value="Chromosome 5"/>
</dbReference>
<comment type="subcellular location">
    <subcellularLocation>
        <location evidence="2">Membrane</location>
        <topology evidence="2">Single-pass membrane protein</topology>
    </subcellularLocation>
</comment>
<dbReference type="InterPro" id="IPR044600">
    <property type="entry name" value="ATL1/ATL16-like"/>
</dbReference>
<dbReference type="FunFam" id="3.30.40.10:FF:000233">
    <property type="entry name" value="RING-H2 finger protein ATL54"/>
    <property type="match status" value="1"/>
</dbReference>
<organism evidence="17 18">
    <name type="scientific">Musa troglodytarum</name>
    <name type="common">fe'i banana</name>
    <dbReference type="NCBI Taxonomy" id="320322"/>
    <lineage>
        <taxon>Eukaryota</taxon>
        <taxon>Viridiplantae</taxon>
        <taxon>Streptophyta</taxon>
        <taxon>Embryophyta</taxon>
        <taxon>Tracheophyta</taxon>
        <taxon>Spermatophyta</taxon>
        <taxon>Magnoliopsida</taxon>
        <taxon>Liliopsida</taxon>
        <taxon>Zingiberales</taxon>
        <taxon>Musaceae</taxon>
        <taxon>Musa</taxon>
    </lineage>
</organism>
<gene>
    <name evidence="17" type="ORF">MUK42_03011</name>
</gene>
<evidence type="ECO:0000256" key="9">
    <source>
        <dbReference type="ARBA" id="ARBA00022786"/>
    </source>
</evidence>
<keyword evidence="10" id="KW-0862">Zinc</keyword>
<evidence type="ECO:0000256" key="4">
    <source>
        <dbReference type="ARBA" id="ARBA00012483"/>
    </source>
</evidence>
<feature type="compositionally biased region" description="Basic residues" evidence="14">
    <location>
        <begin position="17"/>
        <end position="35"/>
    </location>
</feature>
<dbReference type="CDD" id="cd16461">
    <property type="entry name" value="RING-H2_EL5-like"/>
    <property type="match status" value="1"/>
</dbReference>
<comment type="catalytic activity">
    <reaction evidence="1">
        <text>S-ubiquitinyl-[E2 ubiquitin-conjugating enzyme]-L-cysteine + [acceptor protein]-L-lysine = [E2 ubiquitin-conjugating enzyme]-L-cysteine + N(6)-ubiquitinyl-[acceptor protein]-L-lysine.</text>
        <dbReference type="EC" id="2.3.2.27"/>
    </reaction>
</comment>
<dbReference type="EMBL" id="CP097507">
    <property type="protein sequence ID" value="URE03295.1"/>
    <property type="molecule type" value="Genomic_DNA"/>
</dbReference>
<dbReference type="Gene3D" id="3.30.40.10">
    <property type="entry name" value="Zinc/RING finger domain, C3HC4 (zinc finger)"/>
    <property type="match status" value="1"/>
</dbReference>
<dbReference type="PROSITE" id="PS50089">
    <property type="entry name" value="ZF_RING_2"/>
    <property type="match status" value="1"/>
</dbReference>
<dbReference type="PANTHER" id="PTHR46913">
    <property type="entry name" value="RING-H2 FINGER PROTEIN ATL16"/>
    <property type="match status" value="1"/>
</dbReference>
<comment type="pathway">
    <text evidence="3">Protein modification; protein ubiquitination.</text>
</comment>
<keyword evidence="7" id="KW-0479">Metal-binding</keyword>
<name>A0A9E7FVU8_9LILI</name>
<evidence type="ECO:0000256" key="13">
    <source>
        <dbReference type="PROSITE-ProRule" id="PRU00175"/>
    </source>
</evidence>
<evidence type="ECO:0000256" key="3">
    <source>
        <dbReference type="ARBA" id="ARBA00004906"/>
    </source>
</evidence>
<dbReference type="GO" id="GO:0016020">
    <property type="term" value="C:membrane"/>
    <property type="evidence" value="ECO:0007669"/>
    <property type="project" value="UniProtKB-SubCell"/>
</dbReference>
<feature type="domain" description="RING-type" evidence="16">
    <location>
        <begin position="257"/>
        <end position="299"/>
    </location>
</feature>
<evidence type="ECO:0000256" key="10">
    <source>
        <dbReference type="ARBA" id="ARBA00022833"/>
    </source>
</evidence>
<keyword evidence="9" id="KW-0833">Ubl conjugation pathway</keyword>
<sequence>MFLASSSVNQPSTLPPHVHHPPYQRKQRKYGKIKSQRSLDKSNLTIISPPPHFALQSSTSDSFITLHKPTHQAEVELLVCHHSSSLLPLSVSRFSSYFDPHQFLHCDFFMAASDNQQSWVPYVPTRDCSMGFCSIYCPQWCYVVFPPPPPVEFTSDNSGLTFSPLVIVIIGILAGAFLLVCYYAIVSKYCGTFDSLRRWLDPPGTDNREVDDGNVGQSRRHEAWHASPTNGLDEILISKIAVYQYRRGDGMVQGTDCAVCLSEFREDDSLRLLPKCSHAFHLRCIDTWLRSHSNCPLCRANIVTVNPALPPRSPAAPEPQNNPEVEDAAHADETILVIEDLVVNAEEVTEPGSSRDAAKDPCSQIYRDSRGVEETDAIVEISDDDIQPIRRSSSMDASCCGRVSIADVLQMSMEDELLAAKENGLWVATSSSRRAAGDHSKVRRSQESRGLHGVMSAVPMKRSFSSGRICLTRQGRRRNGLQVQEAAE</sequence>
<feature type="compositionally biased region" description="Polar residues" evidence="14">
    <location>
        <begin position="1"/>
        <end position="12"/>
    </location>
</feature>
<dbReference type="PANTHER" id="PTHR46913:SF22">
    <property type="entry name" value="RING-TYPE E3 UBIQUITIN TRANSFERASE"/>
    <property type="match status" value="1"/>
</dbReference>
<evidence type="ECO:0000256" key="5">
    <source>
        <dbReference type="ARBA" id="ARBA00022679"/>
    </source>
</evidence>
<feature type="transmembrane region" description="Helical" evidence="15">
    <location>
        <begin position="165"/>
        <end position="185"/>
    </location>
</feature>
<evidence type="ECO:0000256" key="12">
    <source>
        <dbReference type="ARBA" id="ARBA00023136"/>
    </source>
</evidence>
<keyword evidence="6 15" id="KW-0812">Transmembrane</keyword>
<dbReference type="GO" id="GO:0008270">
    <property type="term" value="F:zinc ion binding"/>
    <property type="evidence" value="ECO:0007669"/>
    <property type="project" value="UniProtKB-KW"/>
</dbReference>
<accession>A0A9E7FVU8</accession>
<dbReference type="OrthoDB" id="9984778at2759"/>
<feature type="compositionally biased region" description="Basic and acidic residues" evidence="14">
    <location>
        <begin position="435"/>
        <end position="450"/>
    </location>
</feature>
<evidence type="ECO:0000256" key="2">
    <source>
        <dbReference type="ARBA" id="ARBA00004167"/>
    </source>
</evidence>
<keyword evidence="8 13" id="KW-0863">Zinc-finger</keyword>
<dbReference type="GO" id="GO:0016567">
    <property type="term" value="P:protein ubiquitination"/>
    <property type="evidence" value="ECO:0007669"/>
    <property type="project" value="InterPro"/>
</dbReference>
<feature type="region of interest" description="Disordered" evidence="14">
    <location>
        <begin position="432"/>
        <end position="452"/>
    </location>
</feature>
<keyword evidence="5" id="KW-0808">Transferase</keyword>
<keyword evidence="18" id="KW-1185">Reference proteome</keyword>
<dbReference type="GO" id="GO:0061630">
    <property type="term" value="F:ubiquitin protein ligase activity"/>
    <property type="evidence" value="ECO:0007669"/>
    <property type="project" value="UniProtKB-EC"/>
</dbReference>
<dbReference type="InterPro" id="IPR001841">
    <property type="entry name" value="Znf_RING"/>
</dbReference>
<keyword evidence="11 15" id="KW-1133">Transmembrane helix</keyword>
<feature type="region of interest" description="Disordered" evidence="14">
    <location>
        <begin position="1"/>
        <end position="37"/>
    </location>
</feature>
<keyword evidence="12 15" id="KW-0472">Membrane</keyword>
<evidence type="ECO:0000259" key="16">
    <source>
        <dbReference type="PROSITE" id="PS50089"/>
    </source>
</evidence>
<reference evidence="17" key="1">
    <citation type="submission" date="2022-05" db="EMBL/GenBank/DDBJ databases">
        <title>The Musa troglodytarum L. genome provides insights into the mechanism of non-climacteric behaviour and enrichment of carotenoids.</title>
        <authorList>
            <person name="Wang J."/>
        </authorList>
    </citation>
    <scope>NUCLEOTIDE SEQUENCE</scope>
    <source>
        <tissue evidence="17">Leaf</tissue>
    </source>
</reference>
<evidence type="ECO:0000256" key="1">
    <source>
        <dbReference type="ARBA" id="ARBA00000900"/>
    </source>
</evidence>
<proteinExistence type="predicted"/>
<dbReference type="SMART" id="SM00184">
    <property type="entry name" value="RING"/>
    <property type="match status" value="1"/>
</dbReference>
<protein>
    <recommendedName>
        <fullName evidence="4">RING-type E3 ubiquitin transferase</fullName>
        <ecNumber evidence="4">2.3.2.27</ecNumber>
    </recommendedName>
</protein>